<comment type="caution">
    <text evidence="2">The sequence shown here is derived from an EMBL/GenBank/DDBJ whole genome shotgun (WGS) entry which is preliminary data.</text>
</comment>
<keyword evidence="3" id="KW-1185">Reference proteome</keyword>
<dbReference type="Proteomes" id="UP000606044">
    <property type="component" value="Unassembled WGS sequence"/>
</dbReference>
<dbReference type="InterPro" id="IPR050744">
    <property type="entry name" value="AI-2_Isomerase_LsrG"/>
</dbReference>
<proteinExistence type="predicted"/>
<evidence type="ECO:0000313" key="3">
    <source>
        <dbReference type="Proteomes" id="UP000606044"/>
    </source>
</evidence>
<evidence type="ECO:0000313" key="2">
    <source>
        <dbReference type="EMBL" id="GGF86087.1"/>
    </source>
</evidence>
<reference evidence="2" key="1">
    <citation type="journal article" date="2014" name="Int. J. Syst. Evol. Microbiol.">
        <title>Complete genome sequence of Corynebacterium casei LMG S-19264T (=DSM 44701T), isolated from a smear-ripened cheese.</title>
        <authorList>
            <consortium name="US DOE Joint Genome Institute (JGI-PGF)"/>
            <person name="Walter F."/>
            <person name="Albersmeier A."/>
            <person name="Kalinowski J."/>
            <person name="Ruckert C."/>
        </authorList>
    </citation>
    <scope>NUCLEOTIDE SEQUENCE</scope>
    <source>
        <strain evidence="2">CCM 7897</strain>
    </source>
</reference>
<dbReference type="InterPro" id="IPR011008">
    <property type="entry name" value="Dimeric_a/b-barrel"/>
</dbReference>
<dbReference type="AlphaFoldDB" id="A0A917CES6"/>
<reference evidence="2" key="2">
    <citation type="submission" date="2020-09" db="EMBL/GenBank/DDBJ databases">
        <authorList>
            <person name="Sun Q."/>
            <person name="Sedlacek I."/>
        </authorList>
    </citation>
    <scope>NUCLEOTIDE SEQUENCE</scope>
    <source>
        <strain evidence="2">CCM 7897</strain>
    </source>
</reference>
<gene>
    <name evidence="2" type="ORF">GCM10007301_52460</name>
</gene>
<feature type="domain" description="ABM" evidence="1">
    <location>
        <begin position="1"/>
        <end position="88"/>
    </location>
</feature>
<dbReference type="InterPro" id="IPR007138">
    <property type="entry name" value="ABM_dom"/>
</dbReference>
<dbReference type="PANTHER" id="PTHR33336:SF15">
    <property type="entry name" value="ABM DOMAIN-CONTAINING PROTEIN"/>
    <property type="match status" value="1"/>
</dbReference>
<accession>A0A917CES6</accession>
<dbReference type="GO" id="GO:0003824">
    <property type="term" value="F:catalytic activity"/>
    <property type="evidence" value="ECO:0007669"/>
    <property type="project" value="TreeGrafter"/>
</dbReference>
<evidence type="ECO:0000259" key="1">
    <source>
        <dbReference type="PROSITE" id="PS51725"/>
    </source>
</evidence>
<dbReference type="PANTHER" id="PTHR33336">
    <property type="entry name" value="QUINOL MONOOXYGENASE YGIN-RELATED"/>
    <property type="match status" value="1"/>
</dbReference>
<dbReference type="PROSITE" id="PS51725">
    <property type="entry name" value="ABM"/>
    <property type="match status" value="1"/>
</dbReference>
<name>A0A917CES6_9HYPH</name>
<dbReference type="EMBL" id="BMCT01000011">
    <property type="protein sequence ID" value="GGF86087.1"/>
    <property type="molecule type" value="Genomic_DNA"/>
</dbReference>
<dbReference type="RefSeq" id="WP_244644682.1">
    <property type="nucleotide sequence ID" value="NZ_BMCT01000011.1"/>
</dbReference>
<dbReference type="Gene3D" id="3.30.70.100">
    <property type="match status" value="1"/>
</dbReference>
<sequence>MVALLTARQGGTAALQEALASIIPSVRREPGCIRYDMNVDVENEHRIVMLEGWASEAALEAHANAPAFRSLAVRFDELLEGPPILIKFRSIDAS</sequence>
<protein>
    <recommendedName>
        <fullName evidence="1">ABM domain-containing protein</fullName>
    </recommendedName>
</protein>
<dbReference type="SUPFAM" id="SSF54909">
    <property type="entry name" value="Dimeric alpha+beta barrel"/>
    <property type="match status" value="1"/>
</dbReference>
<dbReference type="Pfam" id="PF03992">
    <property type="entry name" value="ABM"/>
    <property type="match status" value="1"/>
</dbReference>
<organism evidence="2 3">
    <name type="scientific">Azorhizobium oxalatiphilum</name>
    <dbReference type="NCBI Taxonomy" id="980631"/>
    <lineage>
        <taxon>Bacteria</taxon>
        <taxon>Pseudomonadati</taxon>
        <taxon>Pseudomonadota</taxon>
        <taxon>Alphaproteobacteria</taxon>
        <taxon>Hyphomicrobiales</taxon>
        <taxon>Xanthobacteraceae</taxon>
        <taxon>Azorhizobium</taxon>
    </lineage>
</organism>